<keyword evidence="12" id="KW-1185">Reference proteome</keyword>
<evidence type="ECO:0000256" key="1">
    <source>
        <dbReference type="ARBA" id="ARBA00004601"/>
    </source>
</evidence>
<dbReference type="PANTHER" id="PTHR12965">
    <property type="entry name" value="VACUOLAR PROTEIN SORTING 54"/>
    <property type="match status" value="1"/>
</dbReference>
<dbReference type="GO" id="GO:0005829">
    <property type="term" value="C:cytosol"/>
    <property type="evidence" value="ECO:0007669"/>
    <property type="project" value="GOC"/>
</dbReference>
<sequence length="1011" mass="111798">MYYLPSSLSGRQPNNSNTIQNLSSVLNSPHSFKSSSDPSAWIGWWSVAPPDFTPVITKHPQPDISRSDFLPYLSSISDTHSRFEDIKNHTKNNEQESNLDLDLDAGGQGEALVACLREVPSLYFKEDFALEDGPTFHAACPFTNGVANLSLQEKLTQYLDVVEVHLVKEISLRSNSFFEAQGQLEDLNGKIVEGCDRIRELKETIRVLDKNLVESAMEIHELNVSRGNLVALQNKLSLILYVNQALSTLKLLVASADCAGALDVTDDLQQLLNGDELTGLHCFRHLRDNVAAAIDSINSILSAEFMQASIHVARDKDLLLLSKAKTWDSMYMNGKDEEVKLDDEETSNFQDRLLPLIVGLLRTAKLPSVLRIYRDTLTASMKTTIKNAVAELLPAFSAQSLESEQTSAERTADTDGGGLSLASKLRSLSSENFVLLLSAIFNIVQAHLVQAAEVKKAIEWIMCSVDGHYAADSVAAAIAVGAATAETAYESGSQGSSLLPFSPQRSTSKLTSSQLKSNDAASPSNISRNFRADVLRENTEAVFAACDAAHGRWAKLLGVRAVLHPKLRLVEFLSIYNITQEFITATEKIGGRLGYSIRGTMQSQAKGFVDFQHEMRMTKIKAVLDQETWVEVDVPDEFQAIVASLFYSEPLISEALNDTQVEMTTSYGEVGTSNDGSLVIDNEAQNAAQKLVRMNSTEVSLQNSVQKKSTPSTEPTESNKVMTATSSAQRNNHKVKERGKSTSQTLSCGGVGYHMVNCGLILLKMLSEYMDMNNYLPMLSSEVVHRVVEILKFFNTRTCQLILGAGAMQVSGLKSITSKHLALASQVISFVYATIPEIRRVLFLKVPEARKALLLSEIDRVAQDYKVHQEEILTKLVQIMRERVLYHLRKLPPVVESWNRPVDTDSQPSLIAKEIVKEVNYLQRILSRTLHEADIQAIFRQVVIDLHKETSEAFSRFEISSPQAKGRLHRDITLILGCIRSLPSGSSSESGTLNWGQLDEFFLQRFGSEAG</sequence>
<dbReference type="GO" id="GO:0000938">
    <property type="term" value="C:GARP complex"/>
    <property type="evidence" value="ECO:0007669"/>
    <property type="project" value="InterPro"/>
</dbReference>
<evidence type="ECO:0000256" key="5">
    <source>
        <dbReference type="ARBA" id="ARBA00022927"/>
    </source>
</evidence>
<feature type="region of interest" description="Disordered" evidence="8">
    <location>
        <begin position="492"/>
        <end position="524"/>
    </location>
</feature>
<evidence type="ECO:0000259" key="9">
    <source>
        <dbReference type="Pfam" id="PF07928"/>
    </source>
</evidence>
<evidence type="ECO:0000256" key="3">
    <source>
        <dbReference type="ARBA" id="ARBA00017665"/>
    </source>
</evidence>
<keyword evidence="6" id="KW-0333">Golgi apparatus</keyword>
<dbReference type="AlphaFoldDB" id="A0A8T2ZKQ2"/>
<evidence type="ECO:0000259" key="10">
    <source>
        <dbReference type="Pfam" id="PF10475"/>
    </source>
</evidence>
<reference evidence="11" key="1">
    <citation type="journal article" date="2021" name="J. Hered.">
        <title>Genome Assembly of Salicaceae Populus deltoides (Eastern Cottonwood) I-69 Based on Nanopore Sequencing and Hi-C Technologies.</title>
        <authorList>
            <person name="Bai S."/>
            <person name="Wu H."/>
            <person name="Zhang J."/>
            <person name="Pan Z."/>
            <person name="Zhao W."/>
            <person name="Li Z."/>
            <person name="Tong C."/>
        </authorList>
    </citation>
    <scope>NUCLEOTIDE SEQUENCE</scope>
    <source>
        <tissue evidence="11">Leaf</tissue>
    </source>
</reference>
<feature type="compositionally biased region" description="Low complexity" evidence="8">
    <location>
        <begin position="504"/>
        <end position="517"/>
    </location>
</feature>
<organism evidence="11 12">
    <name type="scientific">Populus deltoides</name>
    <name type="common">Eastern poplar</name>
    <name type="synonym">Eastern cottonwood</name>
    <dbReference type="NCBI Taxonomy" id="3696"/>
    <lineage>
        <taxon>Eukaryota</taxon>
        <taxon>Viridiplantae</taxon>
        <taxon>Streptophyta</taxon>
        <taxon>Embryophyta</taxon>
        <taxon>Tracheophyta</taxon>
        <taxon>Spermatophyta</taxon>
        <taxon>Magnoliopsida</taxon>
        <taxon>eudicotyledons</taxon>
        <taxon>Gunneridae</taxon>
        <taxon>Pentapetalae</taxon>
        <taxon>rosids</taxon>
        <taxon>fabids</taxon>
        <taxon>Malpighiales</taxon>
        <taxon>Salicaceae</taxon>
        <taxon>Saliceae</taxon>
        <taxon>Populus</taxon>
    </lineage>
</organism>
<dbReference type="Pfam" id="PF07928">
    <property type="entry name" value="Vps54"/>
    <property type="match status" value="1"/>
</dbReference>
<gene>
    <name evidence="11" type="ORF">H0E87_000074</name>
</gene>
<feature type="region of interest" description="Disordered" evidence="8">
    <location>
        <begin position="700"/>
        <end position="741"/>
    </location>
</feature>
<dbReference type="InterPro" id="IPR012501">
    <property type="entry name" value="Vps54_C"/>
</dbReference>
<dbReference type="InterPro" id="IPR019515">
    <property type="entry name" value="VPS54_N"/>
</dbReference>
<feature type="compositionally biased region" description="Polar residues" evidence="8">
    <location>
        <begin position="700"/>
        <end position="730"/>
    </location>
</feature>
<dbReference type="GO" id="GO:0015031">
    <property type="term" value="P:protein transport"/>
    <property type="evidence" value="ECO:0007669"/>
    <property type="project" value="UniProtKB-KW"/>
</dbReference>
<proteinExistence type="inferred from homology"/>
<feature type="domain" description="Vacuolar protein sorting-associated protein 54 N-terminal" evidence="10">
    <location>
        <begin position="151"/>
        <end position="306"/>
    </location>
</feature>
<feature type="domain" description="Vacuolar protein sorting-associated protein 54 C-terminal" evidence="9">
    <location>
        <begin position="753"/>
        <end position="883"/>
    </location>
</feature>
<keyword evidence="7" id="KW-0175">Coiled coil</keyword>
<dbReference type="Pfam" id="PF10475">
    <property type="entry name" value="Vps54_N"/>
    <property type="match status" value="1"/>
</dbReference>
<dbReference type="GO" id="GO:0042147">
    <property type="term" value="P:retrograde transport, endosome to Golgi"/>
    <property type="evidence" value="ECO:0007669"/>
    <property type="project" value="InterPro"/>
</dbReference>
<evidence type="ECO:0000256" key="7">
    <source>
        <dbReference type="ARBA" id="ARBA00023054"/>
    </source>
</evidence>
<evidence type="ECO:0000256" key="4">
    <source>
        <dbReference type="ARBA" id="ARBA00022448"/>
    </source>
</evidence>
<evidence type="ECO:0000256" key="6">
    <source>
        <dbReference type="ARBA" id="ARBA00023034"/>
    </source>
</evidence>
<accession>A0A8T2ZKQ2</accession>
<dbReference type="Gene3D" id="6.10.250.860">
    <property type="match status" value="1"/>
</dbReference>
<comment type="similarity">
    <text evidence="2">Belongs to the VPS54 family.</text>
</comment>
<evidence type="ECO:0000256" key="2">
    <source>
        <dbReference type="ARBA" id="ARBA00009150"/>
    </source>
</evidence>
<comment type="subcellular location">
    <subcellularLocation>
        <location evidence="1">Golgi apparatus</location>
        <location evidence="1">trans-Golgi network</location>
    </subcellularLocation>
</comment>
<protein>
    <recommendedName>
        <fullName evidence="3">Vacuolar protein sorting-associated protein 54</fullName>
    </recommendedName>
</protein>
<dbReference type="GO" id="GO:0006896">
    <property type="term" value="P:Golgi to vacuole transport"/>
    <property type="evidence" value="ECO:0007669"/>
    <property type="project" value="TreeGrafter"/>
</dbReference>
<comment type="caution">
    <text evidence="11">The sequence shown here is derived from an EMBL/GenBank/DDBJ whole genome shotgun (WGS) entry which is preliminary data.</text>
</comment>
<evidence type="ECO:0000313" key="12">
    <source>
        <dbReference type="Proteomes" id="UP000807159"/>
    </source>
</evidence>
<dbReference type="EMBL" id="JACEGQ020000001">
    <property type="protein sequence ID" value="KAH8518113.1"/>
    <property type="molecule type" value="Genomic_DNA"/>
</dbReference>
<dbReference type="PANTHER" id="PTHR12965:SF0">
    <property type="entry name" value="VACUOLAR PROTEIN SORTING-ASSOCIATED PROTEIN 54"/>
    <property type="match status" value="1"/>
</dbReference>
<feature type="region of interest" description="Disordered" evidence="8">
    <location>
        <begin position="1"/>
        <end position="22"/>
    </location>
</feature>
<dbReference type="Proteomes" id="UP000807159">
    <property type="component" value="Chromosome 1"/>
</dbReference>
<dbReference type="InterPro" id="IPR039745">
    <property type="entry name" value="Vps54"/>
</dbReference>
<dbReference type="GO" id="GO:0019905">
    <property type="term" value="F:syntaxin binding"/>
    <property type="evidence" value="ECO:0007669"/>
    <property type="project" value="TreeGrafter"/>
</dbReference>
<keyword evidence="4" id="KW-0813">Transport</keyword>
<keyword evidence="5" id="KW-0653">Protein transport</keyword>
<evidence type="ECO:0000256" key="8">
    <source>
        <dbReference type="SAM" id="MobiDB-lite"/>
    </source>
</evidence>
<evidence type="ECO:0000313" key="11">
    <source>
        <dbReference type="EMBL" id="KAH8518113.1"/>
    </source>
</evidence>
<name>A0A8T2ZKQ2_POPDE</name>